<keyword evidence="2" id="KW-1185">Reference proteome</keyword>
<dbReference type="EMBL" id="CP144692">
    <property type="protein sequence ID" value="WVY98883.1"/>
    <property type="molecule type" value="Genomic_DNA"/>
</dbReference>
<accession>A0AAQ3RKP6</accession>
<proteinExistence type="predicted"/>
<evidence type="ECO:0000313" key="1">
    <source>
        <dbReference type="EMBL" id="WVY98883.1"/>
    </source>
</evidence>
<reference evidence="1 2" key="1">
    <citation type="journal article" date="2023" name="Life. Sci Alliance">
        <title>Evolutionary insights into 3D genome organization and epigenetic landscape of Vigna mungo.</title>
        <authorList>
            <person name="Junaid A."/>
            <person name="Singh B."/>
            <person name="Bhatia S."/>
        </authorList>
    </citation>
    <scope>NUCLEOTIDE SEQUENCE [LARGE SCALE GENOMIC DNA]</scope>
    <source>
        <strain evidence="1">Urdbean</strain>
    </source>
</reference>
<dbReference type="AlphaFoldDB" id="A0AAQ3RKP6"/>
<organism evidence="1 2">
    <name type="scientific">Vigna mungo</name>
    <name type="common">Black gram</name>
    <name type="synonym">Phaseolus mungo</name>
    <dbReference type="NCBI Taxonomy" id="3915"/>
    <lineage>
        <taxon>Eukaryota</taxon>
        <taxon>Viridiplantae</taxon>
        <taxon>Streptophyta</taxon>
        <taxon>Embryophyta</taxon>
        <taxon>Tracheophyta</taxon>
        <taxon>Spermatophyta</taxon>
        <taxon>Magnoliopsida</taxon>
        <taxon>eudicotyledons</taxon>
        <taxon>Gunneridae</taxon>
        <taxon>Pentapetalae</taxon>
        <taxon>rosids</taxon>
        <taxon>fabids</taxon>
        <taxon>Fabales</taxon>
        <taxon>Fabaceae</taxon>
        <taxon>Papilionoideae</taxon>
        <taxon>50 kb inversion clade</taxon>
        <taxon>NPAAA clade</taxon>
        <taxon>indigoferoid/millettioid clade</taxon>
        <taxon>Phaseoleae</taxon>
        <taxon>Vigna</taxon>
    </lineage>
</organism>
<sequence>MVGIGCKGMFRIMFWSLKCLKGSRRHGVWLMWPLLARKSLSDCTEISDFEFSKPHHSSLFCAFKCQRISTAIHLKLIMISFAFQINLHFEKHCNFSKGKLTDSPILKFQTTK</sequence>
<gene>
    <name evidence="1" type="ORF">V8G54_031034</name>
</gene>
<dbReference type="Proteomes" id="UP001374535">
    <property type="component" value="Chromosome 9"/>
</dbReference>
<name>A0AAQ3RKP6_VIGMU</name>
<evidence type="ECO:0000313" key="2">
    <source>
        <dbReference type="Proteomes" id="UP001374535"/>
    </source>
</evidence>
<protein>
    <submittedName>
        <fullName evidence="1">Uncharacterized protein</fullName>
    </submittedName>
</protein>